<evidence type="ECO:0000313" key="5">
    <source>
        <dbReference type="EMBL" id="KRK02844.1"/>
    </source>
</evidence>
<feature type="domain" description="Aprataxin C2HE/C2H2/C2HC zinc finger" evidence="4">
    <location>
        <begin position="125"/>
        <end position="185"/>
    </location>
</feature>
<dbReference type="Gene3D" id="3.30.428.10">
    <property type="entry name" value="HIT-like"/>
    <property type="match status" value="1"/>
</dbReference>
<gene>
    <name evidence="5" type="primary">Dyak\GE28076</name>
    <name evidence="5" type="synonym">GE28076</name>
    <name evidence="5" type="ORF">Dyak_GE28076</name>
</gene>
<protein>
    <recommendedName>
        <fullName evidence="4">Aprataxin C2HE/C2H2/C2HC zinc finger domain-containing protein</fullName>
    </recommendedName>
</protein>
<dbReference type="FunFam" id="3.30.428.10:FF:000004">
    <property type="entry name" value="aprataxin isoform X2"/>
    <property type="match status" value="1"/>
</dbReference>
<sequence>MEVDELKYFRDELKRKLSDKRNFLIESDRAVVIKADFPKSQYHFRVVAKDEFRDITKLTEEQLPLLDHMMDLANQIIEKQEHLESRNFRIGFKVNTFWNRLNLHVISDDFYSMAMKRPKHWNSFNTELFMPFQMVHMMLSVQGSIEPIPEERHKELQDQKPLRCNQCDFVTDLLLDLKAHLYQHWMRKEGEREQKKKMDKIMEMINETKLDEVAKPEPLPEKPVQAQPVADIARNPNKIPRSLLTPQQQQGKQQAQGGYVKYVYRPPVNMMNQNNPNNPFRNTPSLNIQSLNPRQPNNFNYRHPGFGPRGPMPLQGPRASWSGPRFQPNQHQNRFRFPRSNAPCQPNRMAQPGPQQFPKNAPTSGQAGPPGQQQGVRPKWNPTHASDSQHPNQKSKPQNRPNAFHAKQQSENQQTIQHPNQNKNPNQVKSQTPNNPQNRKKPYQQKNRQQSAGNHQNQGANNPAPSTFN</sequence>
<feature type="compositionally biased region" description="Polar residues" evidence="3">
    <location>
        <begin position="444"/>
        <end position="469"/>
    </location>
</feature>
<dbReference type="GO" id="GO:0000012">
    <property type="term" value="P:single strand break repair"/>
    <property type="evidence" value="ECO:0007669"/>
    <property type="project" value="TreeGrafter"/>
</dbReference>
<feature type="compositionally biased region" description="Polar residues" evidence="3">
    <location>
        <begin position="285"/>
        <end position="300"/>
    </location>
</feature>
<dbReference type="KEGG" id="dya:Dyak_GE28076"/>
<dbReference type="OrthoDB" id="3512845at2759"/>
<dbReference type="SUPFAM" id="SSF54197">
    <property type="entry name" value="HIT-like"/>
    <property type="match status" value="1"/>
</dbReference>
<dbReference type="Proteomes" id="UP000002282">
    <property type="component" value="Chromosome 3R"/>
</dbReference>
<feature type="compositionally biased region" description="Low complexity" evidence="3">
    <location>
        <begin position="365"/>
        <end position="375"/>
    </location>
</feature>
<feature type="compositionally biased region" description="Polar residues" evidence="3">
    <location>
        <begin position="353"/>
        <end position="364"/>
    </location>
</feature>
<evidence type="ECO:0000256" key="2">
    <source>
        <dbReference type="ARBA" id="ARBA00023204"/>
    </source>
</evidence>
<dbReference type="GO" id="GO:1990165">
    <property type="term" value="F:single-strand break-containing DNA binding"/>
    <property type="evidence" value="ECO:0007669"/>
    <property type="project" value="TreeGrafter"/>
</dbReference>
<dbReference type="Pfam" id="PF16278">
    <property type="entry name" value="zf-C2HE"/>
    <property type="match status" value="1"/>
</dbReference>
<evidence type="ECO:0000259" key="4">
    <source>
        <dbReference type="Pfam" id="PF16278"/>
    </source>
</evidence>
<proteinExistence type="predicted"/>
<dbReference type="InterPro" id="IPR036265">
    <property type="entry name" value="HIT-like_sf"/>
</dbReference>
<dbReference type="SMR" id="A0A0R1E0L4"/>
<feature type="compositionally biased region" description="Low complexity" evidence="3">
    <location>
        <begin position="268"/>
        <end position="284"/>
    </location>
</feature>
<dbReference type="Pfam" id="PF11969">
    <property type="entry name" value="DcpS_C"/>
    <property type="match status" value="1"/>
</dbReference>
<dbReference type="GO" id="GO:0030983">
    <property type="term" value="F:mismatched DNA binding"/>
    <property type="evidence" value="ECO:0007669"/>
    <property type="project" value="TreeGrafter"/>
</dbReference>
<dbReference type="PANTHER" id="PTHR12486:SF4">
    <property type="entry name" value="APRATAXIN"/>
    <property type="match status" value="1"/>
</dbReference>
<dbReference type="InterPro" id="IPR032566">
    <property type="entry name" value="Znf-C2HE"/>
</dbReference>
<dbReference type="GO" id="GO:0033699">
    <property type="term" value="F:DNA 5'-adenosine monophosphate hydrolase activity"/>
    <property type="evidence" value="ECO:0007669"/>
    <property type="project" value="TreeGrafter"/>
</dbReference>
<dbReference type="AlphaFoldDB" id="A0A0R1E0L4"/>
<evidence type="ECO:0000256" key="1">
    <source>
        <dbReference type="ARBA" id="ARBA00022763"/>
    </source>
</evidence>
<keyword evidence="2" id="KW-0234">DNA repair</keyword>
<dbReference type="GO" id="GO:0005634">
    <property type="term" value="C:nucleus"/>
    <property type="evidence" value="ECO:0007669"/>
    <property type="project" value="TreeGrafter"/>
</dbReference>
<keyword evidence="6" id="KW-1185">Reference proteome</keyword>
<reference evidence="5 6" key="1">
    <citation type="journal article" date="2007" name="Nature">
        <title>Evolution of genes and genomes on the Drosophila phylogeny.</title>
        <authorList>
            <consortium name="Drosophila 12 Genomes Consortium"/>
            <person name="Clark A.G."/>
            <person name="Eisen M.B."/>
            <person name="Smith D.R."/>
            <person name="Bergman C.M."/>
            <person name="Oliver B."/>
            <person name="Markow T.A."/>
            <person name="Kaufman T.C."/>
            <person name="Kellis M."/>
            <person name="Gelbart W."/>
            <person name="Iyer V.N."/>
            <person name="Pollard D.A."/>
            <person name="Sackton T.B."/>
            <person name="Larracuente A.M."/>
            <person name="Singh N.D."/>
            <person name="Abad J.P."/>
            <person name="Abt D.N."/>
            <person name="Adryan B."/>
            <person name="Aguade M."/>
            <person name="Akashi H."/>
            <person name="Anderson W.W."/>
            <person name="Aquadro C.F."/>
            <person name="Ardell D.H."/>
            <person name="Arguello R."/>
            <person name="Artieri C.G."/>
            <person name="Barbash D.A."/>
            <person name="Barker D."/>
            <person name="Barsanti P."/>
            <person name="Batterham P."/>
            <person name="Batzoglou S."/>
            <person name="Begun D."/>
            <person name="Bhutkar A."/>
            <person name="Blanco E."/>
            <person name="Bosak S.A."/>
            <person name="Bradley R.K."/>
            <person name="Brand A.D."/>
            <person name="Brent M.R."/>
            <person name="Brooks A.N."/>
            <person name="Brown R.H."/>
            <person name="Butlin R.K."/>
            <person name="Caggese C."/>
            <person name="Calvi B.R."/>
            <person name="Bernardo de Carvalho A."/>
            <person name="Caspi A."/>
            <person name="Castrezana S."/>
            <person name="Celniker S.E."/>
            <person name="Chang J.L."/>
            <person name="Chapple C."/>
            <person name="Chatterji S."/>
            <person name="Chinwalla A."/>
            <person name="Civetta A."/>
            <person name="Clifton S.W."/>
            <person name="Comeron J.M."/>
            <person name="Costello J.C."/>
            <person name="Coyne J.A."/>
            <person name="Daub J."/>
            <person name="David R.G."/>
            <person name="Delcher A.L."/>
            <person name="Delehaunty K."/>
            <person name="Do C.B."/>
            <person name="Ebling H."/>
            <person name="Edwards K."/>
            <person name="Eickbush T."/>
            <person name="Evans J.D."/>
            <person name="Filipski A."/>
            <person name="Findeiss S."/>
            <person name="Freyhult E."/>
            <person name="Fulton L."/>
            <person name="Fulton R."/>
            <person name="Garcia A.C."/>
            <person name="Gardiner A."/>
            <person name="Garfield D.A."/>
            <person name="Garvin B.E."/>
            <person name="Gibson G."/>
            <person name="Gilbert D."/>
            <person name="Gnerre S."/>
            <person name="Godfrey J."/>
            <person name="Good R."/>
            <person name="Gotea V."/>
            <person name="Gravely B."/>
            <person name="Greenberg A.J."/>
            <person name="Griffiths-Jones S."/>
            <person name="Gross S."/>
            <person name="Guigo R."/>
            <person name="Gustafson E.A."/>
            <person name="Haerty W."/>
            <person name="Hahn M.W."/>
            <person name="Halligan D.L."/>
            <person name="Halpern A.L."/>
            <person name="Halter G.M."/>
            <person name="Han M.V."/>
            <person name="Heger A."/>
            <person name="Hillier L."/>
            <person name="Hinrichs A.S."/>
            <person name="Holmes I."/>
            <person name="Hoskins R.A."/>
            <person name="Hubisz M.J."/>
            <person name="Hultmark D."/>
            <person name="Huntley M.A."/>
            <person name="Jaffe D.B."/>
            <person name="Jagadeeshan S."/>
            <person name="Jeck W.R."/>
            <person name="Johnson J."/>
            <person name="Jones C.D."/>
            <person name="Jordan W.C."/>
            <person name="Karpen G.H."/>
            <person name="Kataoka E."/>
            <person name="Keightley P.D."/>
            <person name="Kheradpour P."/>
            <person name="Kirkness E.F."/>
            <person name="Koerich L.B."/>
            <person name="Kristiansen K."/>
            <person name="Kudrna D."/>
            <person name="Kulathinal R.J."/>
            <person name="Kumar S."/>
            <person name="Kwok R."/>
            <person name="Lander E."/>
            <person name="Langley C.H."/>
            <person name="Lapoint R."/>
            <person name="Lazzaro B.P."/>
            <person name="Lee S.J."/>
            <person name="Levesque L."/>
            <person name="Li R."/>
            <person name="Lin C.F."/>
            <person name="Lin M.F."/>
            <person name="Lindblad-Toh K."/>
            <person name="Llopart A."/>
            <person name="Long M."/>
            <person name="Low L."/>
            <person name="Lozovsky E."/>
            <person name="Lu J."/>
            <person name="Luo M."/>
            <person name="Machado C.A."/>
            <person name="Makalowski W."/>
            <person name="Marzo M."/>
            <person name="Matsuda M."/>
            <person name="Matzkin L."/>
            <person name="McAllister B."/>
            <person name="McBride C.S."/>
            <person name="McKernan B."/>
            <person name="McKernan K."/>
            <person name="Mendez-Lago M."/>
            <person name="Minx P."/>
            <person name="Mollenhauer M.U."/>
            <person name="Montooth K."/>
            <person name="Mount S.M."/>
            <person name="Mu X."/>
            <person name="Myers E."/>
            <person name="Negre B."/>
            <person name="Newfeld S."/>
            <person name="Nielsen R."/>
            <person name="Noor M.A."/>
            <person name="O'Grady P."/>
            <person name="Pachter L."/>
            <person name="Papaceit M."/>
            <person name="Parisi M.J."/>
            <person name="Parisi M."/>
            <person name="Parts L."/>
            <person name="Pedersen J.S."/>
            <person name="Pesole G."/>
            <person name="Phillippy A.M."/>
            <person name="Ponting C.P."/>
            <person name="Pop M."/>
            <person name="Porcelli D."/>
            <person name="Powell J.R."/>
            <person name="Prohaska S."/>
            <person name="Pruitt K."/>
            <person name="Puig M."/>
            <person name="Quesneville H."/>
            <person name="Ram K.R."/>
            <person name="Rand D."/>
            <person name="Rasmussen M.D."/>
            <person name="Reed L.K."/>
            <person name="Reenan R."/>
            <person name="Reily A."/>
            <person name="Remington K.A."/>
            <person name="Rieger T.T."/>
            <person name="Ritchie M.G."/>
            <person name="Robin C."/>
            <person name="Rogers Y.H."/>
            <person name="Rohde C."/>
            <person name="Rozas J."/>
            <person name="Rubenfield M.J."/>
            <person name="Ruiz A."/>
            <person name="Russo S."/>
            <person name="Salzberg S.L."/>
            <person name="Sanchez-Gracia A."/>
            <person name="Saranga D.J."/>
            <person name="Sato H."/>
            <person name="Schaeffer S.W."/>
            <person name="Schatz M.C."/>
            <person name="Schlenke T."/>
            <person name="Schwartz R."/>
            <person name="Segarra C."/>
            <person name="Singh R.S."/>
            <person name="Sirot L."/>
            <person name="Sirota M."/>
            <person name="Sisneros N.B."/>
            <person name="Smith C.D."/>
            <person name="Smith T.F."/>
            <person name="Spieth J."/>
            <person name="Stage D.E."/>
            <person name="Stark A."/>
            <person name="Stephan W."/>
            <person name="Strausberg R.L."/>
            <person name="Strempel S."/>
            <person name="Sturgill D."/>
            <person name="Sutton G."/>
            <person name="Sutton G.G."/>
            <person name="Tao W."/>
            <person name="Teichmann S."/>
            <person name="Tobari Y.N."/>
            <person name="Tomimura Y."/>
            <person name="Tsolas J.M."/>
            <person name="Valente V.L."/>
            <person name="Venter E."/>
            <person name="Venter J.C."/>
            <person name="Vicario S."/>
            <person name="Vieira F.G."/>
            <person name="Vilella A.J."/>
            <person name="Villasante A."/>
            <person name="Walenz B."/>
            <person name="Wang J."/>
            <person name="Wasserman M."/>
            <person name="Watts T."/>
            <person name="Wilson D."/>
            <person name="Wilson R.K."/>
            <person name="Wing R.A."/>
            <person name="Wolfner M.F."/>
            <person name="Wong A."/>
            <person name="Wong G.K."/>
            <person name="Wu C.I."/>
            <person name="Wu G."/>
            <person name="Yamamoto D."/>
            <person name="Yang H.P."/>
            <person name="Yang S.P."/>
            <person name="Yorke J.A."/>
            <person name="Yoshida K."/>
            <person name="Zdobnov E."/>
            <person name="Zhang P."/>
            <person name="Zhang Y."/>
            <person name="Zimin A.V."/>
            <person name="Baldwin J."/>
            <person name="Abdouelleil A."/>
            <person name="Abdulkadir J."/>
            <person name="Abebe A."/>
            <person name="Abera B."/>
            <person name="Abreu J."/>
            <person name="Acer S.C."/>
            <person name="Aftuck L."/>
            <person name="Alexander A."/>
            <person name="An P."/>
            <person name="Anderson E."/>
            <person name="Anderson S."/>
            <person name="Arachi H."/>
            <person name="Azer M."/>
            <person name="Bachantsang P."/>
            <person name="Barry A."/>
            <person name="Bayul T."/>
            <person name="Berlin A."/>
            <person name="Bessette D."/>
            <person name="Bloom T."/>
            <person name="Blye J."/>
            <person name="Boguslavskiy L."/>
            <person name="Bonnet C."/>
            <person name="Boukhgalter B."/>
            <person name="Bourzgui I."/>
            <person name="Brown A."/>
            <person name="Cahill P."/>
            <person name="Channer S."/>
            <person name="Cheshatsang Y."/>
            <person name="Chuda L."/>
            <person name="Citroen M."/>
            <person name="Collymore A."/>
            <person name="Cooke P."/>
            <person name="Costello M."/>
            <person name="D'Aco K."/>
            <person name="Daza R."/>
            <person name="De Haan G."/>
            <person name="DeGray S."/>
            <person name="DeMaso C."/>
            <person name="Dhargay N."/>
            <person name="Dooley K."/>
            <person name="Dooley E."/>
            <person name="Doricent M."/>
            <person name="Dorje P."/>
            <person name="Dorjee K."/>
            <person name="Dupes A."/>
            <person name="Elong R."/>
            <person name="Falk J."/>
            <person name="Farina A."/>
            <person name="Faro S."/>
            <person name="Ferguson D."/>
            <person name="Fisher S."/>
            <person name="Foley C.D."/>
            <person name="Franke A."/>
            <person name="Friedrich D."/>
            <person name="Gadbois L."/>
            <person name="Gearin G."/>
            <person name="Gearin C.R."/>
            <person name="Giannoukos G."/>
            <person name="Goode T."/>
            <person name="Graham J."/>
            <person name="Grandbois E."/>
            <person name="Grewal S."/>
            <person name="Gyaltsen K."/>
            <person name="Hafez N."/>
            <person name="Hagos B."/>
            <person name="Hall J."/>
            <person name="Henson C."/>
            <person name="Hollinger A."/>
            <person name="Honan T."/>
            <person name="Huard M.D."/>
            <person name="Hughes L."/>
            <person name="Hurhula B."/>
            <person name="Husby M.E."/>
            <person name="Kamat A."/>
            <person name="Kanga B."/>
            <person name="Kashin S."/>
            <person name="Khazanovich D."/>
            <person name="Kisner P."/>
            <person name="Lance K."/>
            <person name="Lara M."/>
            <person name="Lee W."/>
            <person name="Lennon N."/>
            <person name="Letendre F."/>
            <person name="LeVine R."/>
            <person name="Lipovsky A."/>
            <person name="Liu X."/>
            <person name="Liu J."/>
            <person name="Liu S."/>
            <person name="Lokyitsang T."/>
            <person name="Lokyitsang Y."/>
            <person name="Lubonja R."/>
            <person name="Lui A."/>
            <person name="MacDonald P."/>
            <person name="Magnisalis V."/>
            <person name="Maru K."/>
            <person name="Matthews C."/>
            <person name="McCusker W."/>
            <person name="McDonough S."/>
            <person name="Mehta T."/>
            <person name="Meldrim J."/>
            <person name="Meneus L."/>
            <person name="Mihai O."/>
            <person name="Mihalev A."/>
            <person name="Mihova T."/>
            <person name="Mittelman R."/>
            <person name="Mlenga V."/>
            <person name="Montmayeur A."/>
            <person name="Mulrain L."/>
            <person name="Navidi A."/>
            <person name="Naylor J."/>
            <person name="Negash T."/>
            <person name="Nguyen T."/>
            <person name="Nguyen N."/>
            <person name="Nicol R."/>
            <person name="Norbu C."/>
            <person name="Norbu N."/>
            <person name="Novod N."/>
            <person name="O'Neill B."/>
            <person name="Osman S."/>
            <person name="Markiewicz E."/>
            <person name="Oyono O.L."/>
            <person name="Patti C."/>
            <person name="Phunkhang P."/>
            <person name="Pierre F."/>
            <person name="Priest M."/>
            <person name="Raghuraman S."/>
            <person name="Rege F."/>
            <person name="Reyes R."/>
            <person name="Rise C."/>
            <person name="Rogov P."/>
            <person name="Ross K."/>
            <person name="Ryan E."/>
            <person name="Settipalli S."/>
            <person name="Shea T."/>
            <person name="Sherpa N."/>
            <person name="Shi L."/>
            <person name="Shih D."/>
            <person name="Sparrow T."/>
            <person name="Spaulding J."/>
            <person name="Stalker J."/>
            <person name="Stange-Thomann N."/>
            <person name="Stavropoulos S."/>
            <person name="Stone C."/>
            <person name="Strader C."/>
            <person name="Tesfaye S."/>
            <person name="Thomson T."/>
            <person name="Thoulutsang Y."/>
            <person name="Thoulutsang D."/>
            <person name="Topham K."/>
            <person name="Topping I."/>
            <person name="Tsamla T."/>
            <person name="Vassiliev H."/>
            <person name="Vo A."/>
            <person name="Wangchuk T."/>
            <person name="Wangdi T."/>
            <person name="Weiand M."/>
            <person name="Wilkinson J."/>
            <person name="Wilson A."/>
            <person name="Yadav S."/>
            <person name="Young G."/>
            <person name="Yu Q."/>
            <person name="Zembek L."/>
            <person name="Zhong D."/>
            <person name="Zimmer A."/>
            <person name="Zwirko Z."/>
            <person name="Jaffe D.B."/>
            <person name="Alvarez P."/>
            <person name="Brockman W."/>
            <person name="Butler J."/>
            <person name="Chin C."/>
            <person name="Gnerre S."/>
            <person name="Grabherr M."/>
            <person name="Kleber M."/>
            <person name="Mauceli E."/>
            <person name="MacCallum I."/>
        </authorList>
    </citation>
    <scope>NUCLEOTIDE SEQUENCE [LARGE SCALE GENOMIC DNA]</scope>
    <source>
        <strain evidence="6">Tai18E2 / Tucson 14021-0261.01</strain>
    </source>
</reference>
<keyword evidence="1" id="KW-0227">DNA damage</keyword>
<evidence type="ECO:0000256" key="3">
    <source>
        <dbReference type="SAM" id="MobiDB-lite"/>
    </source>
</evidence>
<reference evidence="5 6" key="2">
    <citation type="journal article" date="2007" name="PLoS Biol.">
        <title>Principles of genome evolution in the Drosophila melanogaster species group.</title>
        <authorList>
            <person name="Ranz J.M."/>
            <person name="Maurin D."/>
            <person name="Chan Y.S."/>
            <person name="von Grotthuss M."/>
            <person name="Hillier L.W."/>
            <person name="Roote J."/>
            <person name="Ashburner M."/>
            <person name="Bergman C.M."/>
        </authorList>
    </citation>
    <scope>NUCLEOTIDE SEQUENCE [LARGE SCALE GENOMIC DNA]</scope>
    <source>
        <strain evidence="6">Tai18E2 / Tucson 14021-0261.01</strain>
    </source>
</reference>
<evidence type="ECO:0000313" key="6">
    <source>
        <dbReference type="Proteomes" id="UP000002282"/>
    </source>
</evidence>
<dbReference type="PANTHER" id="PTHR12486">
    <property type="entry name" value="APRATAXIN-RELATED"/>
    <property type="match status" value="1"/>
</dbReference>
<accession>A0A0R1E0L4</accession>
<name>A0A0R1E0L4_DROYA</name>
<organism evidence="5 6">
    <name type="scientific">Drosophila yakuba</name>
    <name type="common">Fruit fly</name>
    <dbReference type="NCBI Taxonomy" id="7245"/>
    <lineage>
        <taxon>Eukaryota</taxon>
        <taxon>Metazoa</taxon>
        <taxon>Ecdysozoa</taxon>
        <taxon>Arthropoda</taxon>
        <taxon>Hexapoda</taxon>
        <taxon>Insecta</taxon>
        <taxon>Pterygota</taxon>
        <taxon>Neoptera</taxon>
        <taxon>Endopterygota</taxon>
        <taxon>Diptera</taxon>
        <taxon>Brachycera</taxon>
        <taxon>Muscomorpha</taxon>
        <taxon>Ephydroidea</taxon>
        <taxon>Drosophilidae</taxon>
        <taxon>Drosophila</taxon>
        <taxon>Sophophora</taxon>
    </lineage>
</organism>
<dbReference type="GO" id="GO:0003725">
    <property type="term" value="F:double-stranded RNA binding"/>
    <property type="evidence" value="ECO:0007669"/>
    <property type="project" value="TreeGrafter"/>
</dbReference>
<feature type="region of interest" description="Disordered" evidence="3">
    <location>
        <begin position="268"/>
        <end position="469"/>
    </location>
</feature>
<dbReference type="EMBL" id="CM000160">
    <property type="protein sequence ID" value="KRK02844.1"/>
    <property type="molecule type" value="Genomic_DNA"/>
</dbReference>
<dbReference type="GO" id="GO:0003697">
    <property type="term" value="F:single-stranded DNA binding"/>
    <property type="evidence" value="ECO:0007669"/>
    <property type="project" value="TreeGrafter"/>
</dbReference>
<feature type="compositionally biased region" description="Polar residues" evidence="3">
    <location>
        <begin position="383"/>
        <end position="437"/>
    </location>
</feature>